<dbReference type="Proteomes" id="UP000474640">
    <property type="component" value="Unassembled WGS sequence"/>
</dbReference>
<dbReference type="EMBL" id="JAABOJ010000004">
    <property type="protein sequence ID" value="KAF3287526.1"/>
    <property type="molecule type" value="Genomic_DNA"/>
</dbReference>
<dbReference type="AlphaFoldDB" id="A0A7C8RKU2"/>
<dbReference type="Gene3D" id="3.40.50.1820">
    <property type="entry name" value="alpha/beta hydrolase"/>
    <property type="match status" value="1"/>
</dbReference>
<evidence type="ECO:0000313" key="5">
    <source>
        <dbReference type="EMBL" id="KAF3287526.1"/>
    </source>
</evidence>
<evidence type="ECO:0000259" key="4">
    <source>
        <dbReference type="Pfam" id="PF00135"/>
    </source>
</evidence>
<dbReference type="PROSITE" id="PS00122">
    <property type="entry name" value="CARBOXYLESTERASE_B_1"/>
    <property type="match status" value="1"/>
</dbReference>
<dbReference type="Pfam" id="PF00135">
    <property type="entry name" value="COesterase"/>
    <property type="match status" value="1"/>
</dbReference>
<accession>A0A7C8RKU2</accession>
<dbReference type="PRINTS" id="PR00878">
    <property type="entry name" value="CHOLNESTRASE"/>
</dbReference>
<dbReference type="InterPro" id="IPR029058">
    <property type="entry name" value="AB_hydrolase_fold"/>
</dbReference>
<dbReference type="InterPro" id="IPR019826">
    <property type="entry name" value="Carboxylesterase_B_AS"/>
</dbReference>
<dbReference type="EC" id="3.1.1.-" evidence="3"/>
<dbReference type="OrthoDB" id="408631at2759"/>
<dbReference type="SUPFAM" id="SSF53474">
    <property type="entry name" value="alpha/beta-Hydrolases"/>
    <property type="match status" value="1"/>
</dbReference>
<protein>
    <recommendedName>
        <fullName evidence="3">Carboxylic ester hydrolase</fullName>
        <ecNumber evidence="3">3.1.1.-</ecNumber>
    </recommendedName>
</protein>
<comment type="similarity">
    <text evidence="1 3">Belongs to the type-B carboxylesterase/lipase family.</text>
</comment>
<gene>
    <name evidence="5" type="ORF">TWF970_007246</name>
</gene>
<evidence type="ECO:0000256" key="2">
    <source>
        <dbReference type="ARBA" id="ARBA00022801"/>
    </source>
</evidence>
<dbReference type="InterPro" id="IPR002018">
    <property type="entry name" value="CarbesteraseB"/>
</dbReference>
<dbReference type="PANTHER" id="PTHR11559">
    <property type="entry name" value="CARBOXYLESTERASE"/>
    <property type="match status" value="1"/>
</dbReference>
<sequence length="695" mass="76561">MRPSTFAVLCAASCLQQAIAAPSLSSLGSSLTILKEEDFLAENSPKSASAILVEKDKTYSQGKLVCDQLTEDVWSPDTQDFFAGVNSSLAYQVYLGKYSPVQLFWIKSPSSGPCKAIRLGRTLNIKTVSCSRRLPTLCTHSGAWSNYTFTDNSAPYQIEVPAGGMQVTGFRDKYGWRFDGIKYADFPGRFVHSKVRQATGAVSALEFGEVCYQNEGWRGGPVGGSEDCLFLNIATPYLPGAGQKKLKPVLFWLHGGGFTGNSGNIRNYDGVAMAARGDIVVVKINYRLGTFGYLAIDGTPIKGNYGFGDMITALKWVRRNIRHFGGDPNKVTLAGDSAGAAAVRAMIASPKAEGLFSGGILQSMPSGWRGYPGRFTNYTTLAEATQETGNVILQMTGCNAAANKAHCLRNLHPDVLNLLPARASVPVVDYNIFHSRTLPITGGPGYMARVPIMIGANRDEGGMTGLDFTDPNASAIDLLTPIAQRSSYFLHGEPKDLVAMASLPEFPTPAIPYGGQNVSIRILTDINFKCESWATAYSGRKHNTLGDVYTFTFNRTYQPLWWTGSQCEPPKSPEHPLGDPDQEYFKCHSGEVDFVLGMTTYSGEFQRNELDIPFQQLIVDYWSSFIKSEDPNPPKAYLKARNYWGTLNQIEATGRWQKFNRHNRKMRWLQWNGGQVDLDEEEQCEALDLPLTFYE</sequence>
<name>A0A7C8RKU2_ORBOL</name>
<reference evidence="5 6" key="1">
    <citation type="submission" date="2020-01" db="EMBL/GenBank/DDBJ databases">
        <authorList>
            <person name="Palmer J.M."/>
        </authorList>
    </citation>
    <scope>NUCLEOTIDE SEQUENCE [LARGE SCALE GENOMIC DNA]</scope>
    <source>
        <strain evidence="5 6">TWF970</strain>
    </source>
</reference>
<keyword evidence="3" id="KW-0732">Signal</keyword>
<evidence type="ECO:0000256" key="1">
    <source>
        <dbReference type="ARBA" id="ARBA00005964"/>
    </source>
</evidence>
<comment type="caution">
    <text evidence="5">The sequence shown here is derived from an EMBL/GenBank/DDBJ whole genome shotgun (WGS) entry which is preliminary data.</text>
</comment>
<evidence type="ECO:0000313" key="6">
    <source>
        <dbReference type="Proteomes" id="UP000474640"/>
    </source>
</evidence>
<evidence type="ECO:0000256" key="3">
    <source>
        <dbReference type="RuleBase" id="RU361235"/>
    </source>
</evidence>
<feature type="domain" description="Carboxylesterase type B" evidence="4">
    <location>
        <begin position="177"/>
        <end position="666"/>
    </location>
</feature>
<dbReference type="InterPro" id="IPR050309">
    <property type="entry name" value="Type-B_Carboxylest/Lipase"/>
</dbReference>
<dbReference type="GO" id="GO:0004104">
    <property type="term" value="F:cholinesterase activity"/>
    <property type="evidence" value="ECO:0007669"/>
    <property type="project" value="InterPro"/>
</dbReference>
<dbReference type="InterPro" id="IPR000997">
    <property type="entry name" value="Cholinesterase"/>
</dbReference>
<feature type="signal peptide" evidence="3">
    <location>
        <begin position="1"/>
        <end position="20"/>
    </location>
</feature>
<proteinExistence type="inferred from homology"/>
<feature type="chain" id="PRO_5029035146" description="Carboxylic ester hydrolase" evidence="3">
    <location>
        <begin position="21"/>
        <end position="695"/>
    </location>
</feature>
<keyword evidence="2 3" id="KW-0378">Hydrolase</keyword>
<organism evidence="5 6">
    <name type="scientific">Orbilia oligospora</name>
    <name type="common">Nematode-trapping fungus</name>
    <name type="synonym">Arthrobotrys oligospora</name>
    <dbReference type="NCBI Taxonomy" id="2813651"/>
    <lineage>
        <taxon>Eukaryota</taxon>
        <taxon>Fungi</taxon>
        <taxon>Dikarya</taxon>
        <taxon>Ascomycota</taxon>
        <taxon>Pezizomycotina</taxon>
        <taxon>Orbiliomycetes</taxon>
        <taxon>Orbiliales</taxon>
        <taxon>Orbiliaceae</taxon>
        <taxon>Orbilia</taxon>
    </lineage>
</organism>
<dbReference type="OMA" id="GWRFDGI"/>